<sequence>MYEPKTFSDDISKVSWNNLENVTDINARLEEFNNAFFAVLELHAPVKLMSFKHRTSSFITPEIKDQMKVRDSLLRRARKTRCQIDWALYKERTQTEIKRMITEAEKLFVDNEIMQNKNNSHAIWKTIRRYTSNKPKELKLAQEHHIPVIEHQALKHYPESEQFSLSQITREELVAVVMNICFQINLLHSMDKVTTKVIKDCLLTVSKPLTEIINLSFTSNIFPTAWKIAEVVPRVKDGDSEVASNKRPISLLVTNSKICERIVFSQLSNYLEEHNRLTSHQTGNKCKHSTESVHFKAFDSIDHDRLLHKLQNCEISSNTLEWFRSYLTGRMQAVRIGAEISDLPLPITKGVPQGSILKPLLFNLFINDLPCIPLNSEVESYVDDSKLF</sequence>
<dbReference type="SUPFAM" id="SSF56672">
    <property type="entry name" value="DNA/RNA polymerases"/>
    <property type="match status" value="1"/>
</dbReference>
<evidence type="ECO:0000313" key="2">
    <source>
        <dbReference type="Proteomes" id="UP001152795"/>
    </source>
</evidence>
<proteinExistence type="predicted"/>
<name>A0A7D9HHJ0_PARCT</name>
<dbReference type="EMBL" id="CACRXK020000528">
    <property type="protein sequence ID" value="CAB3982642.1"/>
    <property type="molecule type" value="Genomic_DNA"/>
</dbReference>
<comment type="caution">
    <text evidence="1">The sequence shown here is derived from an EMBL/GenBank/DDBJ whole genome shotgun (WGS) entry which is preliminary data.</text>
</comment>
<dbReference type="PANTHER" id="PTHR33332">
    <property type="entry name" value="REVERSE TRANSCRIPTASE DOMAIN-CONTAINING PROTEIN"/>
    <property type="match status" value="1"/>
</dbReference>
<evidence type="ECO:0000313" key="1">
    <source>
        <dbReference type="EMBL" id="CAB3982642.1"/>
    </source>
</evidence>
<dbReference type="Proteomes" id="UP001152795">
    <property type="component" value="Unassembled WGS sequence"/>
</dbReference>
<dbReference type="InterPro" id="IPR043502">
    <property type="entry name" value="DNA/RNA_pol_sf"/>
</dbReference>
<reference evidence="1" key="1">
    <citation type="submission" date="2020-04" db="EMBL/GenBank/DDBJ databases">
        <authorList>
            <person name="Alioto T."/>
            <person name="Alioto T."/>
            <person name="Gomez Garrido J."/>
        </authorList>
    </citation>
    <scope>NUCLEOTIDE SEQUENCE</scope>
    <source>
        <strain evidence="1">A484AB</strain>
    </source>
</reference>
<gene>
    <name evidence="1" type="ORF">PACLA_8A031034</name>
</gene>
<dbReference type="AlphaFoldDB" id="A0A7D9HHJ0"/>
<protein>
    <submittedName>
        <fullName evidence="1">Uncharacterized protein</fullName>
    </submittedName>
</protein>
<dbReference type="InterPro" id="IPR000477">
    <property type="entry name" value="RT_dom"/>
</dbReference>
<accession>A0A7D9HHJ0</accession>
<organism evidence="1 2">
    <name type="scientific">Paramuricea clavata</name>
    <name type="common">Red gorgonian</name>
    <name type="synonym">Violescent sea-whip</name>
    <dbReference type="NCBI Taxonomy" id="317549"/>
    <lineage>
        <taxon>Eukaryota</taxon>
        <taxon>Metazoa</taxon>
        <taxon>Cnidaria</taxon>
        <taxon>Anthozoa</taxon>
        <taxon>Octocorallia</taxon>
        <taxon>Malacalcyonacea</taxon>
        <taxon>Plexauridae</taxon>
        <taxon>Paramuricea</taxon>
    </lineage>
</organism>
<keyword evidence="2" id="KW-1185">Reference proteome</keyword>
<dbReference type="Pfam" id="PF00078">
    <property type="entry name" value="RVT_1"/>
    <property type="match status" value="1"/>
</dbReference>
<dbReference type="PROSITE" id="PS50878">
    <property type="entry name" value="RT_POL"/>
    <property type="match status" value="1"/>
</dbReference>